<dbReference type="AlphaFoldDB" id="A0A915Z9J6"/>
<evidence type="ECO:0000313" key="1">
    <source>
        <dbReference type="EMBL" id="CAB5366106.1"/>
    </source>
</evidence>
<proteinExistence type="predicted"/>
<comment type="caution">
    <text evidence="1">The sequence shown here is derived from an EMBL/GenBank/DDBJ whole genome shotgun (WGS) entry which is preliminary data.</text>
</comment>
<name>A0A915Z9J6_9GLOM</name>
<organism evidence="1 2">
    <name type="scientific">Rhizophagus irregularis</name>
    <dbReference type="NCBI Taxonomy" id="588596"/>
    <lineage>
        <taxon>Eukaryota</taxon>
        <taxon>Fungi</taxon>
        <taxon>Fungi incertae sedis</taxon>
        <taxon>Mucoromycota</taxon>
        <taxon>Glomeromycotina</taxon>
        <taxon>Glomeromycetes</taxon>
        <taxon>Glomerales</taxon>
        <taxon>Glomeraceae</taxon>
        <taxon>Rhizophagus</taxon>
    </lineage>
</organism>
<dbReference type="EMBL" id="CAGKOT010000022">
    <property type="protein sequence ID" value="CAB5366106.1"/>
    <property type="molecule type" value="Genomic_DNA"/>
</dbReference>
<dbReference type="OrthoDB" id="2394416at2759"/>
<accession>A0A915Z9J6</accession>
<dbReference type="VEuPathDB" id="FungiDB:RhiirFUN_017250"/>
<reference evidence="1" key="1">
    <citation type="submission" date="2020-05" db="EMBL/GenBank/DDBJ databases">
        <authorList>
            <person name="Rincon C."/>
            <person name="Sanders R I."/>
            <person name="Robbins C."/>
            <person name="Chaturvedi A."/>
        </authorList>
    </citation>
    <scope>NUCLEOTIDE SEQUENCE</scope>
    <source>
        <strain evidence="1">CHB12</strain>
    </source>
</reference>
<dbReference type="Proteomes" id="UP000684084">
    <property type="component" value="Unassembled WGS sequence"/>
</dbReference>
<gene>
    <name evidence="1" type="ORF">CHRIB12_LOCUS10698</name>
</gene>
<evidence type="ECO:0000313" key="2">
    <source>
        <dbReference type="Proteomes" id="UP000684084"/>
    </source>
</evidence>
<sequence length="140" mass="17119">MKERRYNLYGDVKCRMCLEENEDNDHIIYCQQLRDKWLMVANNTMHKCDQMLKDLLSQEKYLQLNQEDTQQLLLWNRNFFGHTIDSNQELPIPFIHLMLKNFFPKEKYREIKLIVKSEKATLTITTFFLEIFVNEFYKII</sequence>
<protein>
    <submittedName>
        <fullName evidence="1">Uncharacterized protein</fullName>
    </submittedName>
</protein>